<accession>U7QIB6</accession>
<sequence length="47" mass="5443">MHPVLIIFVFLLFLIWGTNPPPPPPPPGPRWRPVRRWTGTITEEIAE</sequence>
<protein>
    <submittedName>
        <fullName evidence="1">Uncharacterized protein</fullName>
    </submittedName>
</protein>
<evidence type="ECO:0000313" key="2">
    <source>
        <dbReference type="Proteomes" id="UP000017127"/>
    </source>
</evidence>
<dbReference type="EMBL" id="AUZM01000019">
    <property type="protein sequence ID" value="ERT07633.1"/>
    <property type="molecule type" value="Genomic_DNA"/>
</dbReference>
<comment type="caution">
    <text evidence="1">The sequence shown here is derived from an EMBL/GenBank/DDBJ whole genome shotgun (WGS) entry which is preliminary data.</text>
</comment>
<reference evidence="1 2" key="1">
    <citation type="journal article" date="2013" name="Front. Microbiol.">
        <title>Comparative genomic analyses of the cyanobacterium, Lyngbya aestuarii BL J, a powerful hydrogen producer.</title>
        <authorList>
            <person name="Kothari A."/>
            <person name="Vaughn M."/>
            <person name="Garcia-Pichel F."/>
        </authorList>
    </citation>
    <scope>NUCLEOTIDE SEQUENCE [LARGE SCALE GENOMIC DNA]</scope>
    <source>
        <strain evidence="1 2">BL J</strain>
    </source>
</reference>
<evidence type="ECO:0000313" key="1">
    <source>
        <dbReference type="EMBL" id="ERT07633.1"/>
    </source>
</evidence>
<dbReference type="RefSeq" id="WP_023066112.1">
    <property type="nucleotide sequence ID" value="NZ_AUZM01000019.1"/>
</dbReference>
<dbReference type="Proteomes" id="UP000017127">
    <property type="component" value="Unassembled WGS sequence"/>
</dbReference>
<organism evidence="1 2">
    <name type="scientific">Lyngbya aestuarii BL J</name>
    <dbReference type="NCBI Taxonomy" id="1348334"/>
    <lineage>
        <taxon>Bacteria</taxon>
        <taxon>Bacillati</taxon>
        <taxon>Cyanobacteriota</taxon>
        <taxon>Cyanophyceae</taxon>
        <taxon>Oscillatoriophycideae</taxon>
        <taxon>Oscillatoriales</taxon>
        <taxon>Microcoleaceae</taxon>
        <taxon>Lyngbya</taxon>
    </lineage>
</organism>
<name>U7QIB6_9CYAN</name>
<proteinExistence type="predicted"/>
<gene>
    <name evidence="1" type="ORF">M595_2338</name>
</gene>
<dbReference type="AlphaFoldDB" id="U7QIB6"/>
<keyword evidence="2" id="KW-1185">Reference proteome</keyword>